<dbReference type="EMBL" id="VFPQ01000001">
    <property type="protein sequence ID" value="TQM74135.1"/>
    <property type="molecule type" value="Genomic_DNA"/>
</dbReference>
<keyword evidence="3" id="KW-1185">Reference proteome</keyword>
<evidence type="ECO:0000256" key="1">
    <source>
        <dbReference type="SAM" id="MobiDB-lite"/>
    </source>
</evidence>
<proteinExistence type="predicted"/>
<comment type="caution">
    <text evidence="2">The sequence shown here is derived from an EMBL/GenBank/DDBJ whole genome shotgun (WGS) entry which is preliminary data.</text>
</comment>
<dbReference type="Proteomes" id="UP000319213">
    <property type="component" value="Unassembled WGS sequence"/>
</dbReference>
<evidence type="ECO:0000313" key="3">
    <source>
        <dbReference type="Proteomes" id="UP000319213"/>
    </source>
</evidence>
<protein>
    <submittedName>
        <fullName evidence="2">Uncharacterized protein</fullName>
    </submittedName>
</protein>
<dbReference type="OrthoDB" id="3473536at2"/>
<sequence length="164" mass="17556">MRAARFEQYLRDLLLGSANPAIKDVVTFADAGHKASPYGLQVTFTTGARILLQIVRTSAQGGESADKPEVVKTGDAPAPVPDPGFGLENDRVNVRAFEAWLAALVTNGGNPEVQEVRTFHGKTHRYGVEVAFHSGARAFVYFAHTLGPGQDVGAHPAFEAKDVI</sequence>
<feature type="region of interest" description="Disordered" evidence="1">
    <location>
        <begin position="62"/>
        <end position="85"/>
    </location>
</feature>
<evidence type="ECO:0000313" key="2">
    <source>
        <dbReference type="EMBL" id="TQM74135.1"/>
    </source>
</evidence>
<organism evidence="2 3">
    <name type="scientific">Thermopolyspora flexuosa</name>
    <dbReference type="NCBI Taxonomy" id="103836"/>
    <lineage>
        <taxon>Bacteria</taxon>
        <taxon>Bacillati</taxon>
        <taxon>Actinomycetota</taxon>
        <taxon>Actinomycetes</taxon>
        <taxon>Streptosporangiales</taxon>
        <taxon>Streptosporangiaceae</taxon>
        <taxon>Thermopolyspora</taxon>
    </lineage>
</organism>
<dbReference type="AlphaFoldDB" id="A0A543IU91"/>
<dbReference type="RefSeq" id="WP_142258350.1">
    <property type="nucleotide sequence ID" value="NZ_BMPV01000006.1"/>
</dbReference>
<name>A0A543IU91_9ACTN</name>
<gene>
    <name evidence="2" type="ORF">FHX40_0798</name>
</gene>
<accession>A0A543IU91</accession>
<reference evidence="2 3" key="1">
    <citation type="submission" date="2019-06" db="EMBL/GenBank/DDBJ databases">
        <title>Sequencing the genomes of 1000 actinobacteria strains.</title>
        <authorList>
            <person name="Klenk H.-P."/>
        </authorList>
    </citation>
    <scope>NUCLEOTIDE SEQUENCE [LARGE SCALE GENOMIC DNA]</scope>
    <source>
        <strain evidence="2 3">DSM 43186</strain>
    </source>
</reference>